<dbReference type="PANTHER" id="PTHR30388">
    <property type="entry name" value="ALDEHYDE OXIDOREDUCTASE MOLYBDENUM COFACTOR ASSEMBLY PROTEIN"/>
    <property type="match status" value="1"/>
</dbReference>
<keyword evidence="4" id="KW-1185">Reference proteome</keyword>
<dbReference type="AlphaFoldDB" id="A0A2G1VQ70"/>
<dbReference type="InterPro" id="IPR003777">
    <property type="entry name" value="XdhC_CoxI"/>
</dbReference>
<feature type="domain" description="XdhC Rossmann" evidence="2">
    <location>
        <begin position="175"/>
        <end position="318"/>
    </location>
</feature>
<sequence length="342" mass="37823">MTHEFLEILNQAKVYKSQGVFCVLATVVALDGSSYRKPGVRMLIAENGAMTGAVSGGCVEKEVVRRAESVFKTGVSKIMTYDGRYRLGCEGVLYILLERFEASDQLVHTFENLLSQRESFEIVSFYKKEDEATGDFGSFLRVGESNQVYFQNTSTLEAPSEALRFKQTLNPRFKLLLVGGEHDTVKLCTMAAMLGWEVDVITSLKDPKELKDFPGAARVIGGNADTFDAATLDAQTAVVLMTHNYAQDLQYLVKLKDLKLPYLGILGSVKRREKIQHELLDYAPDLDLDFLEQIYSPAGLNIGSVTPEEIALSILAEILAVTRNRNSLSLKTLTGKINSAIS</sequence>
<accession>A0A2G1VQ70</accession>
<dbReference type="Pfam" id="PF02625">
    <property type="entry name" value="XdhC_CoxI"/>
    <property type="match status" value="1"/>
</dbReference>
<dbReference type="Pfam" id="PF13478">
    <property type="entry name" value="XdhC_C"/>
    <property type="match status" value="1"/>
</dbReference>
<dbReference type="OrthoDB" id="9773039at2"/>
<dbReference type="InterPro" id="IPR027051">
    <property type="entry name" value="XdhC_Rossmann_dom"/>
</dbReference>
<feature type="domain" description="XdhC- CoxI" evidence="1">
    <location>
        <begin position="18"/>
        <end position="82"/>
    </location>
</feature>
<gene>
    <name evidence="3" type="ORF">CJ305_11915</name>
</gene>
<dbReference type="Gene3D" id="3.40.50.720">
    <property type="entry name" value="NAD(P)-binding Rossmann-like Domain"/>
    <property type="match status" value="1"/>
</dbReference>
<protein>
    <submittedName>
        <fullName evidence="3">XdhC and CoxI family protein</fullName>
    </submittedName>
</protein>
<proteinExistence type="predicted"/>
<evidence type="ECO:0000313" key="3">
    <source>
        <dbReference type="EMBL" id="PHQ28894.1"/>
    </source>
</evidence>
<name>A0A2G1VQ70_9FLAO</name>
<dbReference type="RefSeq" id="WP_099646509.1">
    <property type="nucleotide sequence ID" value="NZ_KZ319292.1"/>
</dbReference>
<evidence type="ECO:0000313" key="4">
    <source>
        <dbReference type="Proteomes" id="UP000229433"/>
    </source>
</evidence>
<organism evidence="3 4">
    <name type="scientific">Leeuwenhoekiella nanhaiensis</name>
    <dbReference type="NCBI Taxonomy" id="1655491"/>
    <lineage>
        <taxon>Bacteria</taxon>
        <taxon>Pseudomonadati</taxon>
        <taxon>Bacteroidota</taxon>
        <taxon>Flavobacteriia</taxon>
        <taxon>Flavobacteriales</taxon>
        <taxon>Flavobacteriaceae</taxon>
        <taxon>Leeuwenhoekiella</taxon>
    </lineage>
</organism>
<comment type="caution">
    <text evidence="3">The sequence shown here is derived from an EMBL/GenBank/DDBJ whole genome shotgun (WGS) entry which is preliminary data.</text>
</comment>
<dbReference type="Proteomes" id="UP000229433">
    <property type="component" value="Unassembled WGS sequence"/>
</dbReference>
<reference evidence="3 4" key="1">
    <citation type="submission" date="2017-08" db="EMBL/GenBank/DDBJ databases">
        <title>The whole genome shortgun sequences of strain Leeuwenhoekiella nanhaiensis G18 from the South China Sea.</title>
        <authorList>
            <person name="Liu Q."/>
        </authorList>
    </citation>
    <scope>NUCLEOTIDE SEQUENCE [LARGE SCALE GENOMIC DNA]</scope>
    <source>
        <strain evidence="3 4">G18</strain>
    </source>
</reference>
<evidence type="ECO:0000259" key="1">
    <source>
        <dbReference type="Pfam" id="PF02625"/>
    </source>
</evidence>
<evidence type="ECO:0000259" key="2">
    <source>
        <dbReference type="Pfam" id="PF13478"/>
    </source>
</evidence>
<dbReference type="InterPro" id="IPR052698">
    <property type="entry name" value="MoCofactor_Util/Proc"/>
</dbReference>
<dbReference type="EMBL" id="NQXA01000010">
    <property type="protein sequence ID" value="PHQ28894.1"/>
    <property type="molecule type" value="Genomic_DNA"/>
</dbReference>
<dbReference type="PANTHER" id="PTHR30388:SF6">
    <property type="entry name" value="XANTHINE DEHYDROGENASE SUBUNIT A-RELATED"/>
    <property type="match status" value="1"/>
</dbReference>